<dbReference type="InterPro" id="IPR000898">
    <property type="entry name" value="Indolamine_dOase"/>
</dbReference>
<dbReference type="Pfam" id="PF01231">
    <property type="entry name" value="IDO"/>
    <property type="match status" value="1"/>
</dbReference>
<dbReference type="Gene3D" id="1.20.58.480">
    <property type="match status" value="1"/>
</dbReference>
<keyword evidence="4 5" id="KW-0349">Heme</keyword>
<dbReference type="VEuPathDB" id="FungiDB:PDIP_17870"/>
<dbReference type="GeneID" id="26230110"/>
<dbReference type="PANTHER" id="PTHR28657:SF11">
    <property type="entry name" value="INDOLEAMINE 2,3-DIOXYGENASE"/>
    <property type="match status" value="1"/>
</dbReference>
<gene>
    <name evidence="6" type="ORF">Pdw03_0289</name>
</gene>
<evidence type="ECO:0000256" key="2">
    <source>
        <dbReference type="ARBA" id="ARBA00022723"/>
    </source>
</evidence>
<dbReference type="GO" id="GO:0019441">
    <property type="term" value="P:L-tryptophan catabolic process to kynurenine"/>
    <property type="evidence" value="ECO:0007669"/>
    <property type="project" value="UniProtKB-UniRule"/>
</dbReference>
<dbReference type="GO" id="GO:0046872">
    <property type="term" value="F:metal ion binding"/>
    <property type="evidence" value="ECO:0007669"/>
    <property type="project" value="UniProtKB-UniRule"/>
</dbReference>
<keyword evidence="2 4" id="KW-0479">Metal-binding</keyword>
<accession>A0A7T7BMM7</accession>
<dbReference type="GO" id="GO:0034354">
    <property type="term" value="P:'de novo' NAD+ biosynthetic process from L-tryptophan"/>
    <property type="evidence" value="ECO:0007669"/>
    <property type="project" value="TreeGrafter"/>
</dbReference>
<dbReference type="Proteomes" id="UP000595662">
    <property type="component" value="Chromosome 4"/>
</dbReference>
<evidence type="ECO:0000256" key="5">
    <source>
        <dbReference type="RuleBase" id="RU369119"/>
    </source>
</evidence>
<evidence type="ECO:0000256" key="3">
    <source>
        <dbReference type="ARBA" id="ARBA00023004"/>
    </source>
</evidence>
<dbReference type="InterPro" id="IPR037217">
    <property type="entry name" value="Trp/Indoleamine_2_3_dOase-like"/>
</dbReference>
<dbReference type="GO" id="GO:0005737">
    <property type="term" value="C:cytoplasm"/>
    <property type="evidence" value="ECO:0007669"/>
    <property type="project" value="TreeGrafter"/>
</dbReference>
<evidence type="ECO:0000313" key="7">
    <source>
        <dbReference type="Proteomes" id="UP000595662"/>
    </source>
</evidence>
<proteinExistence type="inferred from homology"/>
<dbReference type="GO" id="GO:0033754">
    <property type="term" value="F:indoleamine 2,3-dioxygenase activity"/>
    <property type="evidence" value="ECO:0007669"/>
    <property type="project" value="UniProtKB-EC"/>
</dbReference>
<reference evidence="6 7" key="1">
    <citation type="submission" date="2020-08" db="EMBL/GenBank/DDBJ databases">
        <title>The completed genome sequence of the pathogenic ascomycete fungus Penicillium digitatum.</title>
        <authorList>
            <person name="Wang M."/>
        </authorList>
    </citation>
    <scope>NUCLEOTIDE SEQUENCE [LARGE SCALE GENOMIC DNA]</scope>
    <source>
        <strain evidence="6 7">PdW03</strain>
    </source>
</reference>
<dbReference type="EC" id="1.13.11.52" evidence="5"/>
<organism evidence="6 7">
    <name type="scientific">Penicillium digitatum</name>
    <name type="common">Green mold</name>
    <dbReference type="NCBI Taxonomy" id="36651"/>
    <lineage>
        <taxon>Eukaryota</taxon>
        <taxon>Fungi</taxon>
        <taxon>Dikarya</taxon>
        <taxon>Ascomycota</taxon>
        <taxon>Pezizomycotina</taxon>
        <taxon>Eurotiomycetes</taxon>
        <taxon>Eurotiomycetidae</taxon>
        <taxon>Eurotiales</taxon>
        <taxon>Aspergillaceae</taxon>
        <taxon>Penicillium</taxon>
    </lineage>
</organism>
<comment type="catalytic activity">
    <reaction evidence="5">
        <text>L-tryptophan + O2 = N-formyl-L-kynurenine</text>
        <dbReference type="Rhea" id="RHEA:24536"/>
        <dbReference type="ChEBI" id="CHEBI:15379"/>
        <dbReference type="ChEBI" id="CHEBI:57912"/>
        <dbReference type="ChEBI" id="CHEBI:58629"/>
    </reaction>
</comment>
<evidence type="ECO:0000313" key="6">
    <source>
        <dbReference type="EMBL" id="QQK45391.1"/>
    </source>
</evidence>
<protein>
    <recommendedName>
        <fullName evidence="5">Indoleamine 2,3-dioxygenase</fullName>
        <ecNumber evidence="5">1.13.11.52</ecNumber>
    </recommendedName>
</protein>
<dbReference type="PANTHER" id="PTHR28657">
    <property type="entry name" value="INDOLEAMINE 2,3-DIOXYGENASE"/>
    <property type="match status" value="1"/>
</dbReference>
<feature type="binding site" description="proximal binding residue" evidence="4">
    <location>
        <position position="400"/>
    </location>
    <ligand>
        <name>heme b</name>
        <dbReference type="ChEBI" id="CHEBI:60344"/>
    </ligand>
    <ligandPart>
        <name>Fe</name>
        <dbReference type="ChEBI" id="CHEBI:18248"/>
    </ligandPart>
</feature>
<name>A0A7T7BMM7_PENDI</name>
<dbReference type="AlphaFoldDB" id="A0A7T7BMM7"/>
<dbReference type="RefSeq" id="XP_014537478.2">
    <property type="nucleotide sequence ID" value="XM_014681992.2"/>
</dbReference>
<dbReference type="GO" id="GO:0020037">
    <property type="term" value="F:heme binding"/>
    <property type="evidence" value="ECO:0007669"/>
    <property type="project" value="UniProtKB-UniRule"/>
</dbReference>
<sequence length="453" mass="52140">MLSYIFLTATAIVSAFKSLLARFYPKIEHLSLIREIEPSNEPIKALQTMIEIDGAGAWPPKASYRESWPVVLHPYHDIFVVLAPLLPVIDVSLDSTINQCRRMEYQQRLRILLKERVNLGLVKETLSAAADETSCVITNQQYNGFYACISYLRHAFRWGTIPIVEVAQQEKIIDFPPELDLPWDFIRQKYGITSLGGNVTSNFFCNLDRDRNKIEYAINGSMPEPIPSAEYYLIYAFTEPERKALPVYYHLVQSITCFERDQKHACVEHLQSLTVHLRAAFRVYYEYVIDSKIPHSVFTAYIQGFHGWAAGEMIDDKYMEYDGTSGANLVLFNVLDFFLGLEPFLAEQDYVKYFSSSQRRFLTSIKTHAFRAAAEQANDVDLVQQFDYIGKQLRTFRSAHRKRTRQYLSQSRPERLLMTAGSSMVHSESGPITIEDLVQLVDDGLRKKMTQTK</sequence>
<evidence type="ECO:0000256" key="4">
    <source>
        <dbReference type="PIRSR" id="PIRSR600898-1"/>
    </source>
</evidence>
<keyword evidence="5" id="KW-0560">Oxidoreductase</keyword>
<comment type="similarity">
    <text evidence="1 5">Belongs to the indoleamine 2,3-dioxygenase family.</text>
</comment>
<comment type="function">
    <text evidence="5">Produces N-formyl-kynurenine through the oxidation of tryptophan.</text>
</comment>
<keyword evidence="5 6" id="KW-0223">Dioxygenase</keyword>
<dbReference type="SUPFAM" id="SSF140959">
    <property type="entry name" value="Indolic compounds 2,3-dioxygenase-like"/>
    <property type="match status" value="1"/>
</dbReference>
<evidence type="ECO:0000256" key="1">
    <source>
        <dbReference type="ARBA" id="ARBA00007119"/>
    </source>
</evidence>
<dbReference type="KEGG" id="pdp:PDIP_17870"/>
<dbReference type="EMBL" id="CP060777">
    <property type="protein sequence ID" value="QQK45391.1"/>
    <property type="molecule type" value="Genomic_DNA"/>
</dbReference>
<keyword evidence="3 4" id="KW-0408">Iron</keyword>